<evidence type="ECO:0000313" key="6">
    <source>
        <dbReference type="EMBL" id="SFM31718.1"/>
    </source>
</evidence>
<dbReference type="Gene3D" id="1.20.58.380">
    <property type="entry name" value="Flagellar protein flit"/>
    <property type="match status" value="1"/>
</dbReference>
<keyword evidence="3" id="KW-1005">Bacterial flagellum biogenesis</keyword>
<gene>
    <name evidence="6" type="ORF">SAMN05421721_102280</name>
</gene>
<dbReference type="AlphaFoldDB" id="A0A1I4PV87"/>
<protein>
    <recommendedName>
        <fullName evidence="5">Flagellar protein FliT</fullName>
    </recommendedName>
</protein>
<keyword evidence="2" id="KW-0963">Cytoplasm</keyword>
<dbReference type="EMBL" id="FOUO01000002">
    <property type="protein sequence ID" value="SFM31718.1"/>
    <property type="molecule type" value="Genomic_DNA"/>
</dbReference>
<sequence length="116" mass="13213">MPFPRAQVERMLAAAADLERLALRRLEWARQGDWEPLLASETRHADLAKVIDAAGLDPHSPEAEALARRLTRIRELDRALQPLLEDARDRLGEELRQIRRKASGARAYQQVDRGRG</sequence>
<dbReference type="Pfam" id="PF05400">
    <property type="entry name" value="FliT"/>
    <property type="match status" value="1"/>
</dbReference>
<evidence type="ECO:0000256" key="2">
    <source>
        <dbReference type="ARBA" id="ARBA00022490"/>
    </source>
</evidence>
<keyword evidence="4" id="KW-0143">Chaperone</keyword>
<proteinExistence type="predicted"/>
<reference evidence="6 7" key="1">
    <citation type="submission" date="2016-10" db="EMBL/GenBank/DDBJ databases">
        <authorList>
            <person name="de Groot N.N."/>
        </authorList>
    </citation>
    <scope>NUCLEOTIDE SEQUENCE [LARGE SCALE GENOMIC DNA]</scope>
    <source>
        <strain evidence="6 7">DSM 4180</strain>
    </source>
</reference>
<dbReference type="STRING" id="195064.SAMN05421721_102280"/>
<evidence type="ECO:0000256" key="3">
    <source>
        <dbReference type="ARBA" id="ARBA00022795"/>
    </source>
</evidence>
<evidence type="ECO:0000256" key="5">
    <source>
        <dbReference type="ARBA" id="ARBA00093797"/>
    </source>
</evidence>
<accession>A0A1I4PV87</accession>
<dbReference type="GO" id="GO:0044781">
    <property type="term" value="P:bacterial-type flagellum organization"/>
    <property type="evidence" value="ECO:0007669"/>
    <property type="project" value="UniProtKB-KW"/>
</dbReference>
<comment type="subcellular location">
    <subcellularLocation>
        <location evidence="1">Cytoplasm</location>
        <location evidence="1">Cytosol</location>
    </subcellularLocation>
</comment>
<keyword evidence="7" id="KW-1185">Reference proteome</keyword>
<evidence type="ECO:0000256" key="1">
    <source>
        <dbReference type="ARBA" id="ARBA00004514"/>
    </source>
</evidence>
<evidence type="ECO:0000313" key="7">
    <source>
        <dbReference type="Proteomes" id="UP000199556"/>
    </source>
</evidence>
<name>A0A1I4PV87_ECTMO</name>
<organism evidence="6 7">
    <name type="scientific">Ectothiorhodospira mobilis</name>
    <dbReference type="NCBI Taxonomy" id="195064"/>
    <lineage>
        <taxon>Bacteria</taxon>
        <taxon>Pseudomonadati</taxon>
        <taxon>Pseudomonadota</taxon>
        <taxon>Gammaproteobacteria</taxon>
        <taxon>Chromatiales</taxon>
        <taxon>Ectothiorhodospiraceae</taxon>
        <taxon>Ectothiorhodospira</taxon>
    </lineage>
</organism>
<dbReference type="Proteomes" id="UP000199556">
    <property type="component" value="Unassembled WGS sequence"/>
</dbReference>
<evidence type="ECO:0000256" key="4">
    <source>
        <dbReference type="ARBA" id="ARBA00023186"/>
    </source>
</evidence>
<dbReference type="InterPro" id="IPR008622">
    <property type="entry name" value="FliT"/>
</dbReference>